<feature type="transmembrane region" description="Helical" evidence="6">
    <location>
        <begin position="6"/>
        <end position="32"/>
    </location>
</feature>
<evidence type="ECO:0000256" key="2">
    <source>
        <dbReference type="ARBA" id="ARBA00022692"/>
    </source>
</evidence>
<keyword evidence="2 6" id="KW-0812">Transmembrane</keyword>
<keyword evidence="9" id="KW-1185">Reference proteome</keyword>
<evidence type="ECO:0000256" key="5">
    <source>
        <dbReference type="ARBA" id="ARBA00023136"/>
    </source>
</evidence>
<evidence type="ECO:0000256" key="1">
    <source>
        <dbReference type="ARBA" id="ARBA00004477"/>
    </source>
</evidence>
<feature type="transmembrane region" description="Helical" evidence="6">
    <location>
        <begin position="113"/>
        <end position="129"/>
    </location>
</feature>
<proteinExistence type="predicted"/>
<dbReference type="GO" id="GO:0005789">
    <property type="term" value="C:endoplasmic reticulum membrane"/>
    <property type="evidence" value="ECO:0007669"/>
    <property type="project" value="UniProtKB-SubCell"/>
</dbReference>
<protein>
    <recommendedName>
        <fullName evidence="7">Reticulon domain-containing protein</fullName>
    </recommendedName>
</protein>
<gene>
    <name evidence="8" type="ORF">HUJ06_007796</name>
</gene>
<keyword evidence="4 6" id="KW-1133">Transmembrane helix</keyword>
<keyword evidence="3" id="KW-0256">Endoplasmic reticulum</keyword>
<reference evidence="8 9" key="1">
    <citation type="journal article" date="2020" name="Mol. Biol. Evol.">
        <title>Distinct Expression and Methylation Patterns for Genes with Different Fates following a Single Whole-Genome Duplication in Flowering Plants.</title>
        <authorList>
            <person name="Shi T."/>
            <person name="Rahmani R.S."/>
            <person name="Gugger P.F."/>
            <person name="Wang M."/>
            <person name="Li H."/>
            <person name="Zhang Y."/>
            <person name="Li Z."/>
            <person name="Wang Q."/>
            <person name="Van de Peer Y."/>
            <person name="Marchal K."/>
            <person name="Chen J."/>
        </authorList>
    </citation>
    <scope>NUCLEOTIDE SEQUENCE [LARGE SCALE GENOMIC DNA]</scope>
    <source>
        <tissue evidence="8">Leaf</tissue>
    </source>
</reference>
<evidence type="ECO:0000256" key="4">
    <source>
        <dbReference type="ARBA" id="ARBA00022989"/>
    </source>
</evidence>
<dbReference type="AlphaFoldDB" id="A0A822Z114"/>
<evidence type="ECO:0000256" key="3">
    <source>
        <dbReference type="ARBA" id="ARBA00022824"/>
    </source>
</evidence>
<evidence type="ECO:0000313" key="9">
    <source>
        <dbReference type="Proteomes" id="UP000607653"/>
    </source>
</evidence>
<comment type="caution">
    <text evidence="8">The sequence shown here is derived from an EMBL/GenBank/DDBJ whole genome shotgun (WGS) entry which is preliminary data.</text>
</comment>
<dbReference type="Pfam" id="PF02453">
    <property type="entry name" value="Reticulon"/>
    <property type="match status" value="1"/>
</dbReference>
<dbReference type="Proteomes" id="UP000607653">
    <property type="component" value="Unassembled WGS sequence"/>
</dbReference>
<name>A0A822Z114_NELNU</name>
<accession>A0A822Z114</accession>
<sequence>MIAFYYYFIASGYTAITAISKLLFAVTVFLFVHGLLPAKILGYTIEKIPASNFCFSEETSQKVALLAASTWNSAINILKVLYMGKNWKLFVKVYTLHLSLLSFHMYLTDFYVFIVKRFLIFFNIFFYWLN</sequence>
<evidence type="ECO:0000259" key="7">
    <source>
        <dbReference type="Pfam" id="PF02453"/>
    </source>
</evidence>
<keyword evidence="5 6" id="KW-0472">Membrane</keyword>
<feature type="domain" description="Reticulon" evidence="7">
    <location>
        <begin position="2"/>
        <end position="126"/>
    </location>
</feature>
<comment type="subcellular location">
    <subcellularLocation>
        <location evidence="1">Endoplasmic reticulum membrane</location>
        <topology evidence="1">Multi-pass membrane protein</topology>
    </subcellularLocation>
</comment>
<evidence type="ECO:0000256" key="6">
    <source>
        <dbReference type="SAM" id="Phobius"/>
    </source>
</evidence>
<dbReference type="EMBL" id="DUZY01000004">
    <property type="protein sequence ID" value="DAD37155.1"/>
    <property type="molecule type" value="Genomic_DNA"/>
</dbReference>
<evidence type="ECO:0000313" key="8">
    <source>
        <dbReference type="EMBL" id="DAD37155.1"/>
    </source>
</evidence>
<dbReference type="InterPro" id="IPR003388">
    <property type="entry name" value="Reticulon"/>
</dbReference>
<organism evidence="8 9">
    <name type="scientific">Nelumbo nucifera</name>
    <name type="common">Sacred lotus</name>
    <dbReference type="NCBI Taxonomy" id="4432"/>
    <lineage>
        <taxon>Eukaryota</taxon>
        <taxon>Viridiplantae</taxon>
        <taxon>Streptophyta</taxon>
        <taxon>Embryophyta</taxon>
        <taxon>Tracheophyta</taxon>
        <taxon>Spermatophyta</taxon>
        <taxon>Magnoliopsida</taxon>
        <taxon>Proteales</taxon>
        <taxon>Nelumbonaceae</taxon>
        <taxon>Nelumbo</taxon>
    </lineage>
</organism>